<dbReference type="Proteomes" id="UP000426246">
    <property type="component" value="Chromosome"/>
</dbReference>
<dbReference type="PROSITE" id="PS01124">
    <property type="entry name" value="HTH_ARAC_FAMILY_2"/>
    <property type="match status" value="1"/>
</dbReference>
<dbReference type="PANTHER" id="PTHR43280:SF2">
    <property type="entry name" value="HTH-TYPE TRANSCRIPTIONAL REGULATOR EXSA"/>
    <property type="match status" value="1"/>
</dbReference>
<organism evidence="7 8">
    <name type="scientific">Paenibacillus psychroresistens</name>
    <dbReference type="NCBI Taxonomy" id="1778678"/>
    <lineage>
        <taxon>Bacteria</taxon>
        <taxon>Bacillati</taxon>
        <taxon>Bacillota</taxon>
        <taxon>Bacilli</taxon>
        <taxon>Bacillales</taxon>
        <taxon>Paenibacillaceae</taxon>
        <taxon>Paenibacillus</taxon>
    </lineage>
</organism>
<evidence type="ECO:0000313" key="8">
    <source>
        <dbReference type="Proteomes" id="UP000426246"/>
    </source>
</evidence>
<keyword evidence="8" id="KW-1185">Reference proteome</keyword>
<keyword evidence="4" id="KW-0597">Phosphoprotein</keyword>
<accession>A0A6B8RUS6</accession>
<dbReference type="Pfam" id="PF12833">
    <property type="entry name" value="HTH_18"/>
    <property type="match status" value="1"/>
</dbReference>
<dbReference type="Pfam" id="PF00072">
    <property type="entry name" value="Response_reg"/>
    <property type="match status" value="1"/>
</dbReference>
<dbReference type="KEGG" id="ppsc:EHS13_33915"/>
<evidence type="ECO:0000313" key="7">
    <source>
        <dbReference type="EMBL" id="QGQ99504.1"/>
    </source>
</evidence>
<dbReference type="GO" id="GO:0043565">
    <property type="term" value="F:sequence-specific DNA binding"/>
    <property type="evidence" value="ECO:0007669"/>
    <property type="project" value="InterPro"/>
</dbReference>
<dbReference type="EMBL" id="CP034235">
    <property type="protein sequence ID" value="QGQ99504.1"/>
    <property type="molecule type" value="Genomic_DNA"/>
</dbReference>
<dbReference type="GO" id="GO:0003700">
    <property type="term" value="F:DNA-binding transcription factor activity"/>
    <property type="evidence" value="ECO:0007669"/>
    <property type="project" value="InterPro"/>
</dbReference>
<dbReference type="InterPro" id="IPR020449">
    <property type="entry name" value="Tscrpt_reg_AraC-type_HTH"/>
</dbReference>
<proteinExistence type="predicted"/>
<feature type="modified residue" description="4-aspartylphosphate" evidence="4">
    <location>
        <position position="58"/>
    </location>
</feature>
<dbReference type="PANTHER" id="PTHR43280">
    <property type="entry name" value="ARAC-FAMILY TRANSCRIPTIONAL REGULATOR"/>
    <property type="match status" value="1"/>
</dbReference>
<keyword evidence="2" id="KW-0238">DNA-binding</keyword>
<dbReference type="SUPFAM" id="SSF46689">
    <property type="entry name" value="Homeodomain-like"/>
    <property type="match status" value="1"/>
</dbReference>
<dbReference type="AlphaFoldDB" id="A0A6B8RUS6"/>
<dbReference type="SMART" id="SM00342">
    <property type="entry name" value="HTH_ARAC"/>
    <property type="match status" value="1"/>
</dbReference>
<evidence type="ECO:0000256" key="4">
    <source>
        <dbReference type="PROSITE-ProRule" id="PRU00169"/>
    </source>
</evidence>
<dbReference type="Gene3D" id="3.40.50.2300">
    <property type="match status" value="1"/>
</dbReference>
<feature type="domain" description="HTH araC/xylS-type" evidence="5">
    <location>
        <begin position="420"/>
        <end position="518"/>
    </location>
</feature>
<feature type="domain" description="Response regulatory" evidence="6">
    <location>
        <begin position="6"/>
        <end position="123"/>
    </location>
</feature>
<evidence type="ECO:0000256" key="3">
    <source>
        <dbReference type="ARBA" id="ARBA00023163"/>
    </source>
</evidence>
<dbReference type="InterPro" id="IPR009057">
    <property type="entry name" value="Homeodomain-like_sf"/>
</dbReference>
<keyword evidence="3" id="KW-0804">Transcription</keyword>
<dbReference type="OrthoDB" id="2495103at2"/>
<dbReference type="GO" id="GO:0000160">
    <property type="term" value="P:phosphorelay signal transduction system"/>
    <property type="evidence" value="ECO:0007669"/>
    <property type="project" value="InterPro"/>
</dbReference>
<sequence>MGILMKILIVDDEQEIRDFIGRMPEWKLAGCEVVGTASNGAEAYEMMVRLQPDVLITDIKMPIMDGIVLAEKLKKERPELPIIFLTAYSDFEYARQAIKLGVVDFITKPFRPEDLIKSVNLLRVYVSHQNEWIWQDEFFAYFSHPSPTETEKLDWLQKQAIEDRPYRLVYVEMDNTPTAVHVNQPFSRLGLKDKIDVILKDEAFSYWSALSETGIYYLLFDGLFEPGDPDEPTSSHIMNLIRTIMEVCNEDAVISISIGLSQHLNSFLELTDGIYQISQCMEYRMLLGKKSIVSHEALDDLFVEHNRNQDISRNEFSLLLQRGDSSEVSGFLRSSYKRMLTEGFNKAEMQSFNMQMVDTSEAMMVEYGIQTSSDKRMEVHKALLGLNILTEMMQFLEIYLRRVVEQIQAKKVDYASRLILETKKMVERHYAEDLTLQMIADRLNVNYSYLSRIIKRETEKNFKDILVEFRIEEAKRNLAQTDLKAYEVAYAVGFKDANHFSEIFKKIVGKTPSEYREEIRSSKK</sequence>
<dbReference type="InterPro" id="IPR018060">
    <property type="entry name" value="HTH_AraC"/>
</dbReference>
<gene>
    <name evidence="7" type="ORF">EHS13_33915</name>
</gene>
<evidence type="ECO:0000259" key="6">
    <source>
        <dbReference type="PROSITE" id="PS50110"/>
    </source>
</evidence>
<protein>
    <submittedName>
        <fullName evidence="7">Response regulator</fullName>
    </submittedName>
</protein>
<dbReference type="RefSeq" id="WP_155704671.1">
    <property type="nucleotide sequence ID" value="NZ_CP034235.1"/>
</dbReference>
<dbReference type="SMART" id="SM00448">
    <property type="entry name" value="REC"/>
    <property type="match status" value="1"/>
</dbReference>
<evidence type="ECO:0000259" key="5">
    <source>
        <dbReference type="PROSITE" id="PS01124"/>
    </source>
</evidence>
<dbReference type="InterPro" id="IPR011006">
    <property type="entry name" value="CheY-like_superfamily"/>
</dbReference>
<dbReference type="Gene3D" id="1.10.10.60">
    <property type="entry name" value="Homeodomain-like"/>
    <property type="match status" value="2"/>
</dbReference>
<name>A0A6B8RUS6_9BACL</name>
<reference evidence="8" key="1">
    <citation type="submission" date="2018-11" db="EMBL/GenBank/DDBJ databases">
        <title>Complete genome sequence of Paenibacillus sp. ML311-T8.</title>
        <authorList>
            <person name="Nam Y.-D."/>
            <person name="Kang J."/>
            <person name="Chung W.-H."/>
            <person name="Park Y.S."/>
        </authorList>
    </citation>
    <scope>NUCLEOTIDE SEQUENCE [LARGE SCALE GENOMIC DNA]</scope>
    <source>
        <strain evidence="8">ML311-T8</strain>
    </source>
</reference>
<keyword evidence="1" id="KW-0805">Transcription regulation</keyword>
<dbReference type="InterPro" id="IPR001789">
    <property type="entry name" value="Sig_transdc_resp-reg_receiver"/>
</dbReference>
<evidence type="ECO:0000256" key="2">
    <source>
        <dbReference type="ARBA" id="ARBA00023125"/>
    </source>
</evidence>
<dbReference type="CDD" id="cd17536">
    <property type="entry name" value="REC_YesN-like"/>
    <property type="match status" value="1"/>
</dbReference>
<dbReference type="PRINTS" id="PR00032">
    <property type="entry name" value="HTHARAC"/>
</dbReference>
<dbReference type="PROSITE" id="PS50110">
    <property type="entry name" value="RESPONSE_REGULATORY"/>
    <property type="match status" value="1"/>
</dbReference>
<dbReference type="SUPFAM" id="SSF52172">
    <property type="entry name" value="CheY-like"/>
    <property type="match status" value="1"/>
</dbReference>
<evidence type="ECO:0000256" key="1">
    <source>
        <dbReference type="ARBA" id="ARBA00023015"/>
    </source>
</evidence>